<name>A0A8J2XUX3_9BACT</name>
<dbReference type="PANTHER" id="PTHR30576">
    <property type="entry name" value="COLANIC BIOSYNTHESIS UDP-GLUCOSE LIPID CARRIER TRANSFERASE"/>
    <property type="match status" value="1"/>
</dbReference>
<keyword evidence="6 7" id="KW-0472">Membrane</keyword>
<dbReference type="GO" id="GO:0016780">
    <property type="term" value="F:phosphotransferase activity, for other substituted phosphate groups"/>
    <property type="evidence" value="ECO:0007669"/>
    <property type="project" value="TreeGrafter"/>
</dbReference>
<evidence type="ECO:0000256" key="6">
    <source>
        <dbReference type="ARBA" id="ARBA00023136"/>
    </source>
</evidence>
<dbReference type="NCBIfam" id="TIGR03025">
    <property type="entry name" value="EPS_sugtrans"/>
    <property type="match status" value="1"/>
</dbReference>
<evidence type="ECO:0000259" key="8">
    <source>
        <dbReference type="Pfam" id="PF02397"/>
    </source>
</evidence>
<keyword evidence="3" id="KW-0808">Transferase</keyword>
<reference evidence="9" key="1">
    <citation type="journal article" date="2014" name="Int. J. Syst. Evol. Microbiol.">
        <title>Complete genome sequence of Corynebacterium casei LMG S-19264T (=DSM 44701T), isolated from a smear-ripened cheese.</title>
        <authorList>
            <consortium name="US DOE Joint Genome Institute (JGI-PGF)"/>
            <person name="Walter F."/>
            <person name="Albersmeier A."/>
            <person name="Kalinowski J."/>
            <person name="Ruckert C."/>
        </authorList>
    </citation>
    <scope>NUCLEOTIDE SEQUENCE</scope>
    <source>
        <strain evidence="9">CGMCC 1.15448</strain>
    </source>
</reference>
<evidence type="ECO:0000256" key="7">
    <source>
        <dbReference type="SAM" id="Phobius"/>
    </source>
</evidence>
<dbReference type="AlphaFoldDB" id="A0A8J2XUX3"/>
<feature type="transmembrane region" description="Helical" evidence="7">
    <location>
        <begin position="122"/>
        <end position="143"/>
    </location>
</feature>
<accession>A0A8J2XUX3</accession>
<feature type="transmembrane region" description="Helical" evidence="7">
    <location>
        <begin position="290"/>
        <end position="312"/>
    </location>
</feature>
<dbReference type="InterPro" id="IPR017475">
    <property type="entry name" value="EPS_sugar_tfrase"/>
</dbReference>
<dbReference type="Pfam" id="PF02397">
    <property type="entry name" value="Bac_transf"/>
    <property type="match status" value="1"/>
</dbReference>
<evidence type="ECO:0000313" key="9">
    <source>
        <dbReference type="EMBL" id="GGB14965.1"/>
    </source>
</evidence>
<keyword evidence="4 7" id="KW-0812">Transmembrane</keyword>
<dbReference type="GO" id="GO:0016020">
    <property type="term" value="C:membrane"/>
    <property type="evidence" value="ECO:0007669"/>
    <property type="project" value="UniProtKB-SubCell"/>
</dbReference>
<dbReference type="PANTHER" id="PTHR30576:SF0">
    <property type="entry name" value="UNDECAPRENYL-PHOSPHATE N-ACETYLGALACTOSAMINYL 1-PHOSPHATE TRANSFERASE-RELATED"/>
    <property type="match status" value="1"/>
</dbReference>
<comment type="similarity">
    <text evidence="2">Belongs to the bacterial sugar transferase family.</text>
</comment>
<evidence type="ECO:0000313" key="10">
    <source>
        <dbReference type="Proteomes" id="UP000607559"/>
    </source>
</evidence>
<feature type="domain" description="Bacterial sugar transferase" evidence="8">
    <location>
        <begin position="288"/>
        <end position="470"/>
    </location>
</feature>
<protein>
    <submittedName>
        <fullName evidence="9">Undecaprenyl-phosphate glucose phosphotransferase</fullName>
    </submittedName>
</protein>
<feature type="transmembrane region" description="Helical" evidence="7">
    <location>
        <begin position="87"/>
        <end position="107"/>
    </location>
</feature>
<dbReference type="Gene3D" id="3.40.50.720">
    <property type="entry name" value="NAD(P)-binding Rossmann-like Domain"/>
    <property type="match status" value="1"/>
</dbReference>
<sequence length="475" mass="55245">MPASKKTHTISTLWYILSDYLAALLSANIFHFSRRFLLSEPIFVDHHLLLTQRFWLGTSTIPFGWLILFTMVGSYRSLYQKSRLNEITNTFVYCLIGCTIIFFAIVFNDPVKDYHYFYQTYFIYLFAQYLLTLTGRIAILNIVRRQVRRGKVVFNALLVGSDDIATKIYKDTWEALSSSGYRYKGYVTNHNQQNNGIAHYLTHLGDSEDIEKAIDQHHIELVVVALEGSAREEVGAIVEKLSNKDVRIKIIPSTLDILSGSVRTNNVHEAILSDIYTSPMPEWQLNIKRVMDVGISVTSLVLLSPLMLYSAIRVRLSSPGPVFYQQERIGYKGKKFQIYKFRSMLRDAEKEGPALSSLQDTRITPWGKTMRKWRIDELPQLWNILKGEMSLVGPRPEREYYIEQLYHRTPYFRYLLKVKPGLTSWGMVQFGYAENIEEMIDRMKYDLMYIENSSLLVDMKIMLYTLRIIFLGQGR</sequence>
<evidence type="ECO:0000256" key="5">
    <source>
        <dbReference type="ARBA" id="ARBA00022989"/>
    </source>
</evidence>
<reference evidence="9" key="2">
    <citation type="submission" date="2020-09" db="EMBL/GenBank/DDBJ databases">
        <authorList>
            <person name="Sun Q."/>
            <person name="Zhou Y."/>
        </authorList>
    </citation>
    <scope>NUCLEOTIDE SEQUENCE</scope>
    <source>
        <strain evidence="9">CGMCC 1.15448</strain>
    </source>
</reference>
<dbReference type="Proteomes" id="UP000607559">
    <property type="component" value="Unassembled WGS sequence"/>
</dbReference>
<feature type="transmembrane region" description="Helical" evidence="7">
    <location>
        <begin position="53"/>
        <end position="75"/>
    </location>
</feature>
<evidence type="ECO:0000256" key="2">
    <source>
        <dbReference type="ARBA" id="ARBA00006464"/>
    </source>
</evidence>
<dbReference type="EMBL" id="BMJC01000005">
    <property type="protein sequence ID" value="GGB14965.1"/>
    <property type="molecule type" value="Genomic_DNA"/>
</dbReference>
<feature type="transmembrane region" description="Helical" evidence="7">
    <location>
        <begin position="12"/>
        <end position="33"/>
    </location>
</feature>
<comment type="subcellular location">
    <subcellularLocation>
        <location evidence="1">Membrane</location>
        <topology evidence="1">Multi-pass membrane protein</topology>
    </subcellularLocation>
</comment>
<evidence type="ECO:0000256" key="1">
    <source>
        <dbReference type="ARBA" id="ARBA00004141"/>
    </source>
</evidence>
<dbReference type="RefSeq" id="WP_188935749.1">
    <property type="nucleotide sequence ID" value="NZ_BMJC01000005.1"/>
</dbReference>
<comment type="caution">
    <text evidence="9">The sequence shown here is derived from an EMBL/GenBank/DDBJ whole genome shotgun (WGS) entry which is preliminary data.</text>
</comment>
<gene>
    <name evidence="9" type="ORF">GCM10011511_43400</name>
</gene>
<keyword evidence="10" id="KW-1185">Reference proteome</keyword>
<dbReference type="Pfam" id="PF13727">
    <property type="entry name" value="CoA_binding_3"/>
    <property type="match status" value="1"/>
</dbReference>
<evidence type="ECO:0000256" key="4">
    <source>
        <dbReference type="ARBA" id="ARBA00022692"/>
    </source>
</evidence>
<keyword evidence="5 7" id="KW-1133">Transmembrane helix</keyword>
<dbReference type="InterPro" id="IPR003362">
    <property type="entry name" value="Bact_transf"/>
</dbReference>
<proteinExistence type="inferred from homology"/>
<evidence type="ECO:0000256" key="3">
    <source>
        <dbReference type="ARBA" id="ARBA00022679"/>
    </source>
</evidence>
<organism evidence="9 10">
    <name type="scientific">Puia dinghuensis</name>
    <dbReference type="NCBI Taxonomy" id="1792502"/>
    <lineage>
        <taxon>Bacteria</taxon>
        <taxon>Pseudomonadati</taxon>
        <taxon>Bacteroidota</taxon>
        <taxon>Chitinophagia</taxon>
        <taxon>Chitinophagales</taxon>
        <taxon>Chitinophagaceae</taxon>
        <taxon>Puia</taxon>
    </lineage>
</organism>